<comment type="caution">
    <text evidence="1">The sequence shown here is derived from an EMBL/GenBank/DDBJ whole genome shotgun (WGS) entry which is preliminary data.</text>
</comment>
<keyword evidence="2" id="KW-1185">Reference proteome</keyword>
<evidence type="ECO:0000313" key="2">
    <source>
        <dbReference type="Proteomes" id="UP001467674"/>
    </source>
</evidence>
<evidence type="ECO:0008006" key="3">
    <source>
        <dbReference type="Google" id="ProtNLM"/>
    </source>
</evidence>
<dbReference type="EMBL" id="JBEOME010000002">
    <property type="protein sequence ID" value="MER3120760.1"/>
    <property type="molecule type" value="Genomic_DNA"/>
</dbReference>
<dbReference type="Proteomes" id="UP001467674">
    <property type="component" value="Unassembled WGS sequence"/>
</dbReference>
<sequence length="72" mass="8438">MKDIAPKLIVKILEITDEIKLDIKEIKSAMKTTEEITSTLKLIKEEHDRQLKTLDKIEGSLERIEKENQYKV</sequence>
<gene>
    <name evidence="1" type="ORF">ABQG71_06105</name>
</gene>
<dbReference type="RefSeq" id="WP_265154110.1">
    <property type="nucleotide sequence ID" value="NZ_CP128109.1"/>
</dbReference>
<proteinExistence type="predicted"/>
<accession>A0ABV1S2J8</accession>
<evidence type="ECO:0000313" key="1">
    <source>
        <dbReference type="EMBL" id="MER3120760.1"/>
    </source>
</evidence>
<reference evidence="1 2" key="1">
    <citation type="submission" date="2024-06" db="EMBL/GenBank/DDBJ databases">
        <title>Construction of an artificial bacterial consortium using nitrogen cycle bacteria from Cuatro Cienegas Basin and a mangrove forest.</title>
        <authorList>
            <person name="Aguilera-Najera D."/>
            <person name="Marquez-Cianci L."/>
            <person name="Martinez-Perez E."/>
            <person name="Rosas-Barrera M."/>
            <person name="Rodriguez-Cruz U.E."/>
            <person name="Tapia-Lopez R."/>
            <person name="Eguiarte L.E."/>
            <person name="Souza-Saldivar V."/>
        </authorList>
    </citation>
    <scope>NUCLEOTIDE SEQUENCE [LARGE SCALE GENOMIC DNA]</scope>
    <source>
        <strain evidence="1 2">S14-15</strain>
    </source>
</reference>
<name>A0ABV1S2J8_BACAB</name>
<protein>
    <recommendedName>
        <fullName evidence="3">Phage protein</fullName>
    </recommendedName>
</protein>
<organism evidence="1 2">
    <name type="scientific">Bacillus altitudinis</name>
    <dbReference type="NCBI Taxonomy" id="293387"/>
    <lineage>
        <taxon>Bacteria</taxon>
        <taxon>Bacillati</taxon>
        <taxon>Bacillota</taxon>
        <taxon>Bacilli</taxon>
        <taxon>Bacillales</taxon>
        <taxon>Bacillaceae</taxon>
        <taxon>Bacillus</taxon>
    </lineage>
</organism>